<evidence type="ECO:0000256" key="4">
    <source>
        <dbReference type="ARBA" id="ARBA00022679"/>
    </source>
</evidence>
<comment type="caution">
    <text evidence="9">The sequence shown here is derived from an EMBL/GenBank/DDBJ whole genome shotgun (WGS) entry which is preliminary data.</text>
</comment>
<dbReference type="HAMAP" id="MF_00210">
    <property type="entry name" value="EPSP_synth"/>
    <property type="match status" value="1"/>
</dbReference>
<feature type="binding site" evidence="7">
    <location>
        <position position="146"/>
    </location>
    <ligand>
        <name>phosphoenolpyruvate</name>
        <dbReference type="ChEBI" id="CHEBI:58702"/>
    </ligand>
</feature>
<feature type="domain" description="Enolpyruvate transferase" evidence="8">
    <location>
        <begin position="53"/>
        <end position="397"/>
    </location>
</feature>
<protein>
    <recommendedName>
        <fullName evidence="7">3-phosphoshikimate 1-carboxyvinyltransferase</fullName>
        <ecNumber evidence="7">2.5.1.19</ecNumber>
    </recommendedName>
    <alternativeName>
        <fullName evidence="7">5-enolpyruvylshikimate-3-phosphate synthase</fullName>
        <shortName evidence="7">EPSP synthase</shortName>
        <shortName evidence="7">EPSPS</shortName>
    </alternativeName>
</protein>
<sequence length="409" mass="44803">MNLLLKTSQANLQGQIAVTGSKSETNRLLLLQALFPNISLANTSNSDDSEVMQKALVGNEEIVDIHHAGTAMRFLTAYFAVNEGREVVMTGSSRMQERPIKILVEALAQLGVEISYLKDEGYPPIRIKGKKITASKVTLAANVSSQYISALLLVAPKLENGLELTLEGEITSMPYIKMTLALLNDLEIQTSFEGNVIKVYPKSEVTAKEMVVESDWSSASYFFSLVALADTASITLSSYKENSLQGDAALTSIYEKMGVQTTFHDNKMTLVKQADFKFETVNFELNNTPDIAQTIVVTCLGLGIGCHLTGLHTLKIKETDRLEALRIELTKLGANISVTNDSLTLIATNEINPNIKIATYNDHRMAMAFAPLALKVPIIIEEAGVVSKSYPDFWKDLINLGFETTEIVA</sequence>
<dbReference type="EMBL" id="JBHMEX010000071">
    <property type="protein sequence ID" value="MFB9066469.1"/>
    <property type="molecule type" value="Genomic_DNA"/>
</dbReference>
<feature type="active site" description="Proton acceptor" evidence="7">
    <location>
        <position position="290"/>
    </location>
</feature>
<feature type="binding site" evidence="7">
    <location>
        <position position="146"/>
    </location>
    <ligand>
        <name>3-phosphoshikimate</name>
        <dbReference type="ChEBI" id="CHEBI:145989"/>
    </ligand>
</feature>
<comment type="subcellular location">
    <subcellularLocation>
        <location evidence="7">Cytoplasm</location>
    </subcellularLocation>
</comment>
<feature type="binding site" evidence="7">
    <location>
        <position position="364"/>
    </location>
    <ligand>
        <name>phosphoenolpyruvate</name>
        <dbReference type="ChEBI" id="CHEBI:58702"/>
    </ligand>
</feature>
<evidence type="ECO:0000256" key="1">
    <source>
        <dbReference type="ARBA" id="ARBA00004811"/>
    </source>
</evidence>
<dbReference type="PROSITE" id="PS00885">
    <property type="entry name" value="EPSP_SYNTHASE_2"/>
    <property type="match status" value="1"/>
</dbReference>
<evidence type="ECO:0000313" key="10">
    <source>
        <dbReference type="Proteomes" id="UP001589589"/>
    </source>
</evidence>
<comment type="similarity">
    <text evidence="2 7">Belongs to the EPSP synthase family.</text>
</comment>
<feature type="binding site" evidence="7">
    <location>
        <position position="144"/>
    </location>
    <ligand>
        <name>3-phosphoshikimate</name>
        <dbReference type="ChEBI" id="CHEBI:145989"/>
    </ligand>
</feature>
<feature type="binding site" evidence="7">
    <location>
        <position position="321"/>
    </location>
    <ligand>
        <name>phosphoenolpyruvate</name>
        <dbReference type="ChEBI" id="CHEBI:58702"/>
    </ligand>
</feature>
<proteinExistence type="inferred from homology"/>
<gene>
    <name evidence="7 9" type="primary">aroA</name>
    <name evidence="9" type="ORF">ACFFUQ_20830</name>
</gene>
<dbReference type="CDD" id="cd01556">
    <property type="entry name" value="EPSP_synthase"/>
    <property type="match status" value="1"/>
</dbReference>
<dbReference type="PANTHER" id="PTHR21090">
    <property type="entry name" value="AROM/DEHYDROQUINATE SYNTHASE"/>
    <property type="match status" value="1"/>
</dbReference>
<accession>A0ABV5FSG2</accession>
<evidence type="ECO:0000313" key="9">
    <source>
        <dbReference type="EMBL" id="MFB9066469.1"/>
    </source>
</evidence>
<comment type="catalytic activity">
    <reaction evidence="6">
        <text>3-phosphoshikimate + phosphoenolpyruvate = 5-O-(1-carboxyvinyl)-3-phosphoshikimate + phosphate</text>
        <dbReference type="Rhea" id="RHEA:21256"/>
        <dbReference type="ChEBI" id="CHEBI:43474"/>
        <dbReference type="ChEBI" id="CHEBI:57701"/>
        <dbReference type="ChEBI" id="CHEBI:58702"/>
        <dbReference type="ChEBI" id="CHEBI:145989"/>
        <dbReference type="EC" id="2.5.1.19"/>
    </reaction>
    <physiologicalReaction direction="left-to-right" evidence="6">
        <dbReference type="Rhea" id="RHEA:21257"/>
    </physiologicalReaction>
</comment>
<feature type="binding site" evidence="7">
    <location>
        <position position="22"/>
    </location>
    <ligand>
        <name>phosphoenolpyruvate</name>
        <dbReference type="ChEBI" id="CHEBI:58702"/>
    </ligand>
</feature>
<dbReference type="RefSeq" id="WP_290267114.1">
    <property type="nucleotide sequence ID" value="NZ_JAUFQQ010000005.1"/>
</dbReference>
<dbReference type="InterPro" id="IPR006264">
    <property type="entry name" value="EPSP_synthase"/>
</dbReference>
<evidence type="ECO:0000259" key="8">
    <source>
        <dbReference type="Pfam" id="PF00275"/>
    </source>
</evidence>
<reference evidence="9 10" key="1">
    <citation type="submission" date="2024-09" db="EMBL/GenBank/DDBJ databases">
        <authorList>
            <person name="Sun Q."/>
            <person name="Mori K."/>
        </authorList>
    </citation>
    <scope>NUCLEOTIDE SEQUENCE [LARGE SCALE GENOMIC DNA]</scope>
    <source>
        <strain evidence="9 10">CECT 7908</strain>
    </source>
</reference>
<dbReference type="PANTHER" id="PTHR21090:SF5">
    <property type="entry name" value="PENTAFUNCTIONAL AROM POLYPEPTIDE"/>
    <property type="match status" value="1"/>
</dbReference>
<comment type="function">
    <text evidence="7">Catalyzes the transfer of the enolpyruvyl moiety of phosphoenolpyruvate (PEP) to the 5-hydroxyl of shikimate-3-phosphate (S3P) to produce enolpyruvyl shikimate-3-phosphate and inorganic phosphate.</text>
</comment>
<feature type="binding site" evidence="7">
    <location>
        <position position="145"/>
    </location>
    <ligand>
        <name>3-phosphoshikimate</name>
        <dbReference type="ChEBI" id="CHEBI:145989"/>
    </ligand>
</feature>
<evidence type="ECO:0000256" key="2">
    <source>
        <dbReference type="ARBA" id="ARBA00009948"/>
    </source>
</evidence>
<feature type="binding site" evidence="7">
    <location>
        <position position="388"/>
    </location>
    <ligand>
        <name>phosphoenolpyruvate</name>
        <dbReference type="ChEBI" id="CHEBI:58702"/>
    </ligand>
</feature>
<keyword evidence="10" id="KW-1185">Reference proteome</keyword>
<dbReference type="InterPro" id="IPR013792">
    <property type="entry name" value="RNA3'P_cycl/enolpyr_Trfase_a/b"/>
</dbReference>
<dbReference type="PIRSF" id="PIRSF000505">
    <property type="entry name" value="EPSPS"/>
    <property type="match status" value="1"/>
</dbReference>
<dbReference type="NCBIfam" id="TIGR01356">
    <property type="entry name" value="aroA"/>
    <property type="match status" value="1"/>
</dbReference>
<dbReference type="Proteomes" id="UP001589589">
    <property type="component" value="Unassembled WGS sequence"/>
</dbReference>
<name>A0ABV5FSG2_9FLAO</name>
<feature type="binding site" evidence="7">
    <location>
        <position position="27"/>
    </location>
    <ligand>
        <name>3-phosphoshikimate</name>
        <dbReference type="ChEBI" id="CHEBI:145989"/>
    </ligand>
</feature>
<feature type="binding site" evidence="7">
    <location>
        <position position="172"/>
    </location>
    <ligand>
        <name>3-phosphoshikimate</name>
        <dbReference type="ChEBI" id="CHEBI:145989"/>
    </ligand>
</feature>
<keyword evidence="4 7" id="KW-0808">Transferase</keyword>
<feature type="binding site" evidence="7">
    <location>
        <position position="22"/>
    </location>
    <ligand>
        <name>3-phosphoshikimate</name>
        <dbReference type="ChEBI" id="CHEBI:145989"/>
    </ligand>
</feature>
<comment type="pathway">
    <text evidence="1 7">Metabolic intermediate biosynthesis; chorismate biosynthesis; chorismate from D-erythrose 4-phosphate and phosphoenolpyruvate: step 6/7.</text>
</comment>
<dbReference type="InterPro" id="IPR023193">
    <property type="entry name" value="EPSP_synthase_CS"/>
</dbReference>
<feature type="binding site" evidence="7">
    <location>
        <position position="290"/>
    </location>
    <ligand>
        <name>3-phosphoshikimate</name>
        <dbReference type="ChEBI" id="CHEBI:145989"/>
    </ligand>
</feature>
<feature type="binding site" evidence="7">
    <location>
        <position position="23"/>
    </location>
    <ligand>
        <name>3-phosphoshikimate</name>
        <dbReference type="ChEBI" id="CHEBI:145989"/>
    </ligand>
</feature>
<comment type="caution">
    <text evidence="7">Lacks conserved residue(s) required for the propagation of feature annotation.</text>
</comment>
<feature type="binding site" evidence="7">
    <location>
        <position position="69"/>
    </location>
    <ligand>
        <name>phosphoenolpyruvate</name>
        <dbReference type="ChEBI" id="CHEBI:58702"/>
    </ligand>
</feature>
<dbReference type="SUPFAM" id="SSF55205">
    <property type="entry name" value="EPT/RTPC-like"/>
    <property type="match status" value="1"/>
</dbReference>
<dbReference type="Pfam" id="PF00275">
    <property type="entry name" value="EPSP_synthase"/>
    <property type="match status" value="1"/>
</dbReference>
<keyword evidence="3 7" id="KW-0028">Amino-acid biosynthesis</keyword>
<feature type="binding site" evidence="7">
    <location>
        <position position="98"/>
    </location>
    <ligand>
        <name>phosphoenolpyruvate</name>
        <dbReference type="ChEBI" id="CHEBI:58702"/>
    </ligand>
</feature>
<dbReference type="Gene3D" id="3.65.10.10">
    <property type="entry name" value="Enolpyruvate transferase domain"/>
    <property type="match status" value="2"/>
</dbReference>
<feature type="binding site" evidence="7">
    <location>
        <position position="317"/>
    </location>
    <ligand>
        <name>3-phosphoshikimate</name>
        <dbReference type="ChEBI" id="CHEBI:145989"/>
    </ligand>
</feature>
<evidence type="ECO:0000256" key="6">
    <source>
        <dbReference type="ARBA" id="ARBA00044633"/>
    </source>
</evidence>
<organism evidence="9 10">
    <name type="scientific">Flavobacterium branchiarum</name>
    <dbReference type="NCBI Taxonomy" id="1114870"/>
    <lineage>
        <taxon>Bacteria</taxon>
        <taxon>Pseudomonadati</taxon>
        <taxon>Bacteroidota</taxon>
        <taxon>Flavobacteriia</taxon>
        <taxon>Flavobacteriales</taxon>
        <taxon>Flavobacteriaceae</taxon>
        <taxon>Flavobacterium</taxon>
    </lineage>
</organism>
<comment type="subunit">
    <text evidence="7">Monomer.</text>
</comment>
<dbReference type="GO" id="GO:0003866">
    <property type="term" value="F:3-phosphoshikimate 1-carboxyvinyltransferase activity"/>
    <property type="evidence" value="ECO:0007669"/>
    <property type="project" value="UniProtKB-EC"/>
</dbReference>
<keyword evidence="7" id="KW-0963">Cytoplasm</keyword>
<keyword evidence="5 7" id="KW-0057">Aromatic amino acid biosynthesis</keyword>
<evidence type="ECO:0000256" key="7">
    <source>
        <dbReference type="HAMAP-Rule" id="MF_00210"/>
    </source>
</evidence>
<dbReference type="EC" id="2.5.1.19" evidence="7"/>
<evidence type="ECO:0000256" key="5">
    <source>
        <dbReference type="ARBA" id="ARBA00023141"/>
    </source>
</evidence>
<evidence type="ECO:0000256" key="3">
    <source>
        <dbReference type="ARBA" id="ARBA00022605"/>
    </source>
</evidence>
<dbReference type="InterPro" id="IPR001986">
    <property type="entry name" value="Enolpyruvate_Tfrase_dom"/>
</dbReference>
<dbReference type="InterPro" id="IPR036968">
    <property type="entry name" value="Enolpyruvate_Tfrase_sf"/>
</dbReference>